<dbReference type="PANTHER" id="PTHR22705">
    <property type="entry name" value="ZINC FINGER, ZZ DOMAIN CONTAINING 3"/>
    <property type="match status" value="1"/>
</dbReference>
<feature type="coiled-coil region" evidence="1">
    <location>
        <begin position="111"/>
        <end position="138"/>
    </location>
</feature>
<evidence type="ECO:0000256" key="1">
    <source>
        <dbReference type="SAM" id="Coils"/>
    </source>
</evidence>
<dbReference type="EMBL" id="KN846963">
    <property type="protein sequence ID" value="KIW62149.1"/>
    <property type="molecule type" value="Genomic_DNA"/>
</dbReference>
<sequence length="259" mass="28375">MPVDSSNARPTAVRLKLTMPGEEQEKPGRAQHEIPTESVTHPRSGVEHDSSGSPQRPSYSPVTPTLSQASLASLDGTGADLPPPQWMDEPPEPLPISLDDNPDAIALRATLSILQIQRQQALQDIRELDKMKKAALEDPQQFVKDLQAGKLDRQPRAGVDVDGLESADTVDEAAGRSKIGQFPGAQNVVRTPPVEWAKYHIVGEPLARIHRMQQQYPGSSEKGHDGPDRPQPHTIAAPYRPFVDKLEEKSHQVQGSSER</sequence>
<evidence type="ECO:0000313" key="3">
    <source>
        <dbReference type="EMBL" id="KIW62149.1"/>
    </source>
</evidence>
<feature type="compositionally biased region" description="Basic and acidic residues" evidence="2">
    <location>
        <begin position="221"/>
        <end position="231"/>
    </location>
</feature>
<evidence type="ECO:0000313" key="4">
    <source>
        <dbReference type="Proteomes" id="UP000054266"/>
    </source>
</evidence>
<keyword evidence="4" id="KW-1185">Reference proteome</keyword>
<feature type="compositionally biased region" description="Basic and acidic residues" evidence="2">
    <location>
        <begin position="23"/>
        <end position="35"/>
    </location>
</feature>
<dbReference type="Proteomes" id="UP000054266">
    <property type="component" value="Unassembled WGS sequence"/>
</dbReference>
<feature type="region of interest" description="Disordered" evidence="2">
    <location>
        <begin position="1"/>
        <end position="100"/>
    </location>
</feature>
<evidence type="ECO:0000256" key="2">
    <source>
        <dbReference type="SAM" id="MobiDB-lite"/>
    </source>
</evidence>
<dbReference type="HOGENOM" id="CLU_040837_1_0_1"/>
<feature type="compositionally biased region" description="Basic and acidic residues" evidence="2">
    <location>
        <begin position="242"/>
        <end position="259"/>
    </location>
</feature>
<feature type="region of interest" description="Disordered" evidence="2">
    <location>
        <begin position="208"/>
        <end position="259"/>
    </location>
</feature>
<feature type="compositionally biased region" description="Polar residues" evidence="2">
    <location>
        <begin position="51"/>
        <end position="71"/>
    </location>
</feature>
<protein>
    <submittedName>
        <fullName evidence="3">Uncharacterized protein</fullName>
    </submittedName>
</protein>
<accession>A0A0D2FQ85</accession>
<gene>
    <name evidence="3" type="ORF">PV04_10350</name>
</gene>
<name>A0A0D2FQ85_9EURO</name>
<organism evidence="3 4">
    <name type="scientific">Phialophora macrospora</name>
    <dbReference type="NCBI Taxonomy" id="1851006"/>
    <lineage>
        <taxon>Eukaryota</taxon>
        <taxon>Fungi</taxon>
        <taxon>Dikarya</taxon>
        <taxon>Ascomycota</taxon>
        <taxon>Pezizomycotina</taxon>
        <taxon>Eurotiomycetes</taxon>
        <taxon>Chaetothyriomycetidae</taxon>
        <taxon>Chaetothyriales</taxon>
        <taxon>Herpotrichiellaceae</taxon>
        <taxon>Phialophora</taxon>
    </lineage>
</organism>
<dbReference type="PANTHER" id="PTHR22705:SF0">
    <property type="entry name" value="ZZ-TYPE ZINC FINGER-CONTAINING PROTEIN 3"/>
    <property type="match status" value="1"/>
</dbReference>
<keyword evidence="1" id="KW-0175">Coiled coil</keyword>
<dbReference type="InterPro" id="IPR037830">
    <property type="entry name" value="ZZZ3"/>
</dbReference>
<proteinExistence type="predicted"/>
<reference evidence="3 4" key="1">
    <citation type="submission" date="2015-01" db="EMBL/GenBank/DDBJ databases">
        <title>The Genome Sequence of Capronia semiimmersa CBS27337.</title>
        <authorList>
            <consortium name="The Broad Institute Genomics Platform"/>
            <person name="Cuomo C."/>
            <person name="de Hoog S."/>
            <person name="Gorbushina A."/>
            <person name="Stielow B."/>
            <person name="Teixiera M."/>
            <person name="Abouelleil A."/>
            <person name="Chapman S.B."/>
            <person name="Priest M."/>
            <person name="Young S.K."/>
            <person name="Wortman J."/>
            <person name="Nusbaum C."/>
            <person name="Birren B."/>
        </authorList>
    </citation>
    <scope>NUCLEOTIDE SEQUENCE [LARGE SCALE GENOMIC DNA]</scope>
    <source>
        <strain evidence="3 4">CBS 27337</strain>
    </source>
</reference>
<dbReference type="AlphaFoldDB" id="A0A0D2FQ85"/>